<dbReference type="InterPro" id="IPR050603">
    <property type="entry name" value="MYST_HAT"/>
</dbReference>
<name>A0A1B9GXU5_9TREE</name>
<dbReference type="GO" id="GO:0004402">
    <property type="term" value="F:histone acetyltransferase activity"/>
    <property type="evidence" value="ECO:0007669"/>
    <property type="project" value="InterPro"/>
</dbReference>
<dbReference type="PROSITE" id="PS01359">
    <property type="entry name" value="ZF_PHD_1"/>
    <property type="match status" value="1"/>
</dbReference>
<feature type="compositionally biased region" description="Polar residues" evidence="17">
    <location>
        <begin position="16"/>
        <end position="39"/>
    </location>
</feature>
<dbReference type="PANTHER" id="PTHR10615">
    <property type="entry name" value="HISTONE ACETYLTRANSFERASE"/>
    <property type="match status" value="1"/>
</dbReference>
<dbReference type="STRING" id="1296120.A0A1B9GXU5"/>
<dbReference type="PROSITE" id="PS51726">
    <property type="entry name" value="MYST_HAT"/>
    <property type="match status" value="1"/>
</dbReference>
<evidence type="ECO:0000256" key="17">
    <source>
        <dbReference type="SAM" id="MobiDB-lite"/>
    </source>
</evidence>
<feature type="compositionally biased region" description="Basic residues" evidence="17">
    <location>
        <begin position="302"/>
        <end position="311"/>
    </location>
</feature>
<evidence type="ECO:0000256" key="13">
    <source>
        <dbReference type="ARBA" id="ARBA00023242"/>
    </source>
</evidence>
<evidence type="ECO:0000256" key="7">
    <source>
        <dbReference type="ARBA" id="ARBA00022771"/>
    </source>
</evidence>
<dbReference type="GO" id="GO:0006357">
    <property type="term" value="P:regulation of transcription by RNA polymerase II"/>
    <property type="evidence" value="ECO:0007669"/>
    <property type="project" value="TreeGrafter"/>
</dbReference>
<evidence type="ECO:0000259" key="19">
    <source>
        <dbReference type="PROSITE" id="PS51726"/>
    </source>
</evidence>
<dbReference type="GO" id="GO:0005634">
    <property type="term" value="C:nucleus"/>
    <property type="evidence" value="ECO:0007669"/>
    <property type="project" value="UniProtKB-SubCell"/>
</dbReference>
<feature type="active site" description="Proton donor/acceptor" evidence="14">
    <location>
        <position position="689"/>
    </location>
</feature>
<evidence type="ECO:0000256" key="12">
    <source>
        <dbReference type="ARBA" id="ARBA00023163"/>
    </source>
</evidence>
<keyword evidence="5" id="KW-0479">Metal-binding</keyword>
<dbReference type="InterPro" id="IPR013083">
    <property type="entry name" value="Znf_RING/FYVE/PHD"/>
</dbReference>
<dbReference type="Proteomes" id="UP000092666">
    <property type="component" value="Unassembled WGS sequence"/>
</dbReference>
<evidence type="ECO:0000256" key="11">
    <source>
        <dbReference type="ARBA" id="ARBA00023015"/>
    </source>
</evidence>
<evidence type="ECO:0000256" key="1">
    <source>
        <dbReference type="ARBA" id="ARBA00004123"/>
    </source>
</evidence>
<dbReference type="Pfam" id="PF17772">
    <property type="entry name" value="zf-MYST"/>
    <property type="match status" value="1"/>
</dbReference>
<organism evidence="20 21">
    <name type="scientific">Kwoniella heveanensis BCC8398</name>
    <dbReference type="NCBI Taxonomy" id="1296120"/>
    <lineage>
        <taxon>Eukaryota</taxon>
        <taxon>Fungi</taxon>
        <taxon>Dikarya</taxon>
        <taxon>Basidiomycota</taxon>
        <taxon>Agaricomycotina</taxon>
        <taxon>Tremellomycetes</taxon>
        <taxon>Tremellales</taxon>
        <taxon>Cryptococcaceae</taxon>
        <taxon>Kwoniella</taxon>
    </lineage>
</organism>
<evidence type="ECO:0000256" key="5">
    <source>
        <dbReference type="ARBA" id="ARBA00022723"/>
    </source>
</evidence>
<dbReference type="Pfam" id="PF00628">
    <property type="entry name" value="PHD"/>
    <property type="match status" value="1"/>
</dbReference>
<dbReference type="GO" id="GO:0031507">
    <property type="term" value="P:heterochromatin formation"/>
    <property type="evidence" value="ECO:0007669"/>
    <property type="project" value="UniProtKB-ARBA"/>
</dbReference>
<keyword evidence="4" id="KW-0808">Transferase</keyword>
<dbReference type="Gene3D" id="3.30.60.60">
    <property type="entry name" value="N-acetyl transferase-like"/>
    <property type="match status" value="1"/>
</dbReference>
<feature type="region of interest" description="Disordered" evidence="17">
    <location>
        <begin position="482"/>
        <end position="512"/>
    </location>
</feature>
<dbReference type="Gene3D" id="3.40.630.30">
    <property type="match status" value="1"/>
</dbReference>
<feature type="compositionally biased region" description="Basic and acidic residues" evidence="17">
    <location>
        <begin position="1106"/>
        <end position="1119"/>
    </location>
</feature>
<evidence type="ECO:0000256" key="4">
    <source>
        <dbReference type="ARBA" id="ARBA00022679"/>
    </source>
</evidence>
<sequence>MPRSKSQPQLDPGQRTPISQPRNGLVNSSSSLTPHSQSALKRKRSQTDKSRPNTPQTNGHGVGRFSSSSSSLIRVGSTSISTPASKINGKGKGKGVAGPTLSPVSNVLKRNVSKKSVEAEVAFLRDQNCSFCGGTDACNAIGKPEYMVSCAKCGRSGHRTCLNMVSPRLKKKVMTYDWECIECKSCEHCQVKGDDSRLMFCDSCDRGWHSYCLNPPLAKPPEGKWHCPKCRPSEFSSSLLSAYRSAPTISNASSRKGKEKAILHDQHGNVTPTARIKKAASARATSTISLDDGVFEDSSSRLKVKVPRKRKEKDQDQDRDKDEDGKPGKSKARGRGRPSQAAKEEDEDDGPPMIVRLRVPSGSNKRAAEEESEEEQIPYGGIITGDDADTSRTTITDKDKEAFEKSRKAAEWKLGGPPPLSSDLPGLPPSNAGSPAPSPSPGVFGTSTPGKATPSNHSTQNSLSRGLRDRLLHNSVSDPALGFPFPATPIQTKPYHPHHHPQTPGQLGAASSKPEKIKTIRFGPYEIDTWYSAPYPEEYAYVPEGKLWLCEFCLKYMKSGFVANRHRLKCKVRHPPGDEIYREGAVSVFEVDGRKNKIYCQNLCLLAKMFLDHKTLYYDVEPFLFYVMTEVDDLGARFVGYFSKEKRSMDNNVSCIMTLPVRQRKGWGNLLIDFSYLLSKKEGRVGSPEKPLSGLGAVTYKGYWRLSVFRYLLDASDNVTMNDISLGTSMTLEDIHSVLVDENMLNVLDSPPPENPSRFRGRWRGRGRGGGGRSSVNRRKASSGSPDDEEVKLPTRYTIPIDREYIQAVISKHDSKGYLKLRPERLKYHPFLVTRNPTLTSDERVEATIEAAGLPTGASQGQDRDADVEMVADTQKEEDEEAVIHGEDKATLELVATLSASPARSLRRSRKRPSEEIESPSRSVRSRMRSSVNASGIYAHPNGGGNEGSVSPTKPNSSRTARTDRDTGSPLSRRSMRGHQSLPATVNSVSPEKPKSLGTQGIDGSGSTPPLGDSSAAANASSSTGTQSRVSGGLSAARRKRIVSSEPLEENPATQDDDEEEEEEIENVDVTETNKLPSPSQTQPAPETGDNGVSGDVPHSNNPTEDPERTHVDGIERATADSFGKLNGVHENGDAPESNLKATGICEGVEVEGERTKDAGPGIDSDEKDAKGKGGEAGIDTDAEAEGEDVDAEGEDVDIDAGMDVDAEGEVDEEYVG</sequence>
<keyword evidence="9" id="KW-0156">Chromatin regulator</keyword>
<feature type="region of interest" description="Disordered" evidence="17">
    <location>
        <begin position="900"/>
        <end position="1217"/>
    </location>
</feature>
<feature type="compositionally biased region" description="Acidic residues" evidence="17">
    <location>
        <begin position="868"/>
        <end position="881"/>
    </location>
</feature>
<dbReference type="InterPro" id="IPR011011">
    <property type="entry name" value="Znf_FYVE_PHD"/>
</dbReference>
<feature type="compositionally biased region" description="Low complexity" evidence="17">
    <location>
        <begin position="421"/>
        <end position="435"/>
    </location>
</feature>
<evidence type="ECO:0000256" key="3">
    <source>
        <dbReference type="ARBA" id="ARBA00013184"/>
    </source>
</evidence>
<feature type="region of interest" description="Disordered" evidence="17">
    <location>
        <begin position="301"/>
        <end position="465"/>
    </location>
</feature>
<keyword evidence="10" id="KW-0007">Acetylation</keyword>
<feature type="region of interest" description="Disordered" evidence="17">
    <location>
        <begin position="855"/>
        <end position="887"/>
    </location>
</feature>
<dbReference type="GO" id="GO:1990467">
    <property type="term" value="C:NuA3a histone acetyltransferase complex"/>
    <property type="evidence" value="ECO:0007669"/>
    <property type="project" value="TreeGrafter"/>
</dbReference>
<evidence type="ECO:0000256" key="16">
    <source>
        <dbReference type="RuleBase" id="RU361211"/>
    </source>
</evidence>
<protein>
    <recommendedName>
        <fullName evidence="3 16">Histone acetyltransferase</fullName>
        <ecNumber evidence="3 16">2.3.1.48</ecNumber>
    </recommendedName>
</protein>
<feature type="compositionally biased region" description="Basic and acidic residues" evidence="17">
    <location>
        <begin position="312"/>
        <end position="327"/>
    </location>
</feature>
<reference evidence="21" key="2">
    <citation type="submission" date="2013-12" db="EMBL/GenBank/DDBJ databases">
        <title>Evolution of pathogenesis and genome organization in the Tremellales.</title>
        <authorList>
            <person name="Cuomo C."/>
            <person name="Litvintseva A."/>
            <person name="Heitman J."/>
            <person name="Chen Y."/>
            <person name="Sun S."/>
            <person name="Springer D."/>
            <person name="Dromer F."/>
            <person name="Young S."/>
            <person name="Zeng Q."/>
            <person name="Chapman S."/>
            <person name="Gujja S."/>
            <person name="Saif S."/>
            <person name="Birren B."/>
        </authorList>
    </citation>
    <scope>NUCLEOTIDE SEQUENCE [LARGE SCALE GENOMIC DNA]</scope>
    <source>
        <strain evidence="21">BCC8398</strain>
    </source>
</reference>
<feature type="compositionally biased region" description="Low complexity" evidence="17">
    <location>
        <begin position="63"/>
        <end position="81"/>
    </location>
</feature>
<keyword evidence="8" id="KW-0862">Zinc</keyword>
<proteinExistence type="inferred from homology"/>
<feature type="compositionally biased region" description="Polar residues" evidence="17">
    <location>
        <begin position="948"/>
        <end position="960"/>
    </location>
</feature>
<dbReference type="AlphaFoldDB" id="A0A1B9GXU5"/>
<dbReference type="PROSITE" id="PS50016">
    <property type="entry name" value="ZF_PHD_2"/>
    <property type="match status" value="1"/>
</dbReference>
<keyword evidence="11" id="KW-0805">Transcription regulation</keyword>
<dbReference type="InterPro" id="IPR036388">
    <property type="entry name" value="WH-like_DNA-bd_sf"/>
</dbReference>
<feature type="compositionally biased region" description="Polar residues" evidence="17">
    <location>
        <begin position="1075"/>
        <end position="1085"/>
    </location>
</feature>
<feature type="compositionally biased region" description="Acidic residues" evidence="17">
    <location>
        <begin position="1055"/>
        <end position="1069"/>
    </location>
</feature>
<evidence type="ECO:0000256" key="8">
    <source>
        <dbReference type="ARBA" id="ARBA00022833"/>
    </source>
</evidence>
<evidence type="ECO:0000256" key="10">
    <source>
        <dbReference type="ARBA" id="ARBA00022990"/>
    </source>
</evidence>
<dbReference type="InterPro" id="IPR016181">
    <property type="entry name" value="Acyl_CoA_acyltransferase"/>
</dbReference>
<dbReference type="Gene3D" id="3.30.40.10">
    <property type="entry name" value="Zinc/RING finger domain, C3HC4 (zinc finger)"/>
    <property type="match status" value="1"/>
</dbReference>
<dbReference type="InterPro" id="IPR002717">
    <property type="entry name" value="HAT_MYST-type"/>
</dbReference>
<evidence type="ECO:0000259" key="18">
    <source>
        <dbReference type="PROSITE" id="PS50016"/>
    </source>
</evidence>
<dbReference type="SMART" id="SM00249">
    <property type="entry name" value="PHD"/>
    <property type="match status" value="2"/>
</dbReference>
<dbReference type="PANTHER" id="PTHR10615:SF161">
    <property type="entry name" value="HISTONE ACETYLTRANSFERASE KAT7"/>
    <property type="match status" value="1"/>
</dbReference>
<evidence type="ECO:0000256" key="14">
    <source>
        <dbReference type="PIRSR" id="PIRSR602717-51"/>
    </source>
</evidence>
<dbReference type="EMBL" id="KI669497">
    <property type="protein sequence ID" value="OCF35842.1"/>
    <property type="molecule type" value="Genomic_DNA"/>
</dbReference>
<dbReference type="InterPro" id="IPR019787">
    <property type="entry name" value="Znf_PHD-finger"/>
</dbReference>
<dbReference type="GO" id="GO:0008270">
    <property type="term" value="F:zinc ion binding"/>
    <property type="evidence" value="ECO:0007669"/>
    <property type="project" value="UniProtKB-KW"/>
</dbReference>
<feature type="region of interest" description="Disordered" evidence="17">
    <location>
        <begin position="746"/>
        <end position="794"/>
    </location>
</feature>
<dbReference type="GO" id="GO:0003712">
    <property type="term" value="F:transcription coregulator activity"/>
    <property type="evidence" value="ECO:0007669"/>
    <property type="project" value="TreeGrafter"/>
</dbReference>
<gene>
    <name evidence="20" type="ORF">I316_02335</name>
</gene>
<dbReference type="CDD" id="cd15526">
    <property type="entry name" value="PHD1_MOZ_d4"/>
    <property type="match status" value="1"/>
</dbReference>
<evidence type="ECO:0000313" key="21">
    <source>
        <dbReference type="Proteomes" id="UP000092666"/>
    </source>
</evidence>
<accession>A0A1B9GXU5</accession>
<dbReference type="InterPro" id="IPR001965">
    <property type="entry name" value="Znf_PHD"/>
</dbReference>
<dbReference type="FunFam" id="3.30.40.10:FF:000005">
    <property type="entry name" value="zinc finger protein isoform X1"/>
    <property type="match status" value="1"/>
</dbReference>
<dbReference type="EC" id="2.3.1.48" evidence="3 16"/>
<feature type="domain" description="MYST-type HAT" evidence="19">
    <location>
        <begin position="512"/>
        <end position="830"/>
    </location>
</feature>
<keyword evidence="12" id="KW-0804">Transcription</keyword>
<dbReference type="SUPFAM" id="SSF55729">
    <property type="entry name" value="Acyl-CoA N-acyltransferases (Nat)"/>
    <property type="match status" value="1"/>
</dbReference>
<reference evidence="20 21" key="1">
    <citation type="submission" date="2013-07" db="EMBL/GenBank/DDBJ databases">
        <title>The Genome Sequence of Cryptococcus heveanensis BCC8398.</title>
        <authorList>
            <consortium name="The Broad Institute Genome Sequencing Platform"/>
            <person name="Cuomo C."/>
            <person name="Litvintseva A."/>
            <person name="Chen Y."/>
            <person name="Heitman J."/>
            <person name="Sun S."/>
            <person name="Springer D."/>
            <person name="Dromer F."/>
            <person name="Young S.K."/>
            <person name="Zeng Q."/>
            <person name="Gargeya S."/>
            <person name="Fitzgerald M."/>
            <person name="Abouelleil A."/>
            <person name="Alvarado L."/>
            <person name="Berlin A.M."/>
            <person name="Chapman S.B."/>
            <person name="Dewar J."/>
            <person name="Goldberg J."/>
            <person name="Griggs A."/>
            <person name="Gujja S."/>
            <person name="Hansen M."/>
            <person name="Howarth C."/>
            <person name="Imamovic A."/>
            <person name="Larimer J."/>
            <person name="McCowan C."/>
            <person name="Murphy C."/>
            <person name="Pearson M."/>
            <person name="Priest M."/>
            <person name="Roberts A."/>
            <person name="Saif S."/>
            <person name="Shea T."/>
            <person name="Sykes S."/>
            <person name="Wortman J."/>
            <person name="Nusbaum C."/>
            <person name="Birren B."/>
        </authorList>
    </citation>
    <scope>NUCLEOTIDE SEQUENCE [LARGE SCALE GENOMIC DNA]</scope>
    <source>
        <strain evidence="20 21">BCC8398</strain>
    </source>
</reference>
<keyword evidence="13 16" id="KW-0539">Nucleus</keyword>
<dbReference type="Gene3D" id="1.10.10.10">
    <property type="entry name" value="Winged helix-like DNA-binding domain superfamily/Winged helix DNA-binding domain"/>
    <property type="match status" value="1"/>
</dbReference>
<feature type="domain" description="PHD-type" evidence="18">
    <location>
        <begin position="180"/>
        <end position="233"/>
    </location>
</feature>
<keyword evidence="6" id="KW-0677">Repeat</keyword>
<dbReference type="InterPro" id="IPR019786">
    <property type="entry name" value="Zinc_finger_PHD-type_CS"/>
</dbReference>
<dbReference type="FunFam" id="3.40.630.30:FF:000001">
    <property type="entry name" value="Histone acetyltransferase"/>
    <property type="match status" value="1"/>
</dbReference>
<feature type="compositionally biased region" description="Low complexity" evidence="17">
    <location>
        <begin position="1014"/>
        <end position="1023"/>
    </location>
</feature>
<dbReference type="Pfam" id="PF01853">
    <property type="entry name" value="MOZ_SAS"/>
    <property type="match status" value="1"/>
</dbReference>
<dbReference type="SUPFAM" id="SSF57903">
    <property type="entry name" value="FYVE/PHD zinc finger"/>
    <property type="match status" value="2"/>
</dbReference>
<keyword evidence="7 15" id="KW-0863">Zinc-finger</keyword>
<feature type="compositionally biased region" description="Basic and acidic residues" evidence="17">
    <location>
        <begin position="395"/>
        <end position="411"/>
    </location>
</feature>
<dbReference type="GO" id="GO:0003682">
    <property type="term" value="F:chromatin binding"/>
    <property type="evidence" value="ECO:0007669"/>
    <property type="project" value="TreeGrafter"/>
</dbReference>
<evidence type="ECO:0000256" key="6">
    <source>
        <dbReference type="ARBA" id="ARBA00022737"/>
    </source>
</evidence>
<comment type="catalytic activity">
    <reaction evidence="16">
        <text>L-lysyl-[protein] + acetyl-CoA = N(6)-acetyl-L-lysyl-[protein] + CoA + H(+)</text>
        <dbReference type="Rhea" id="RHEA:45948"/>
        <dbReference type="Rhea" id="RHEA-COMP:9752"/>
        <dbReference type="Rhea" id="RHEA-COMP:10731"/>
        <dbReference type="ChEBI" id="CHEBI:15378"/>
        <dbReference type="ChEBI" id="CHEBI:29969"/>
        <dbReference type="ChEBI" id="CHEBI:57287"/>
        <dbReference type="ChEBI" id="CHEBI:57288"/>
        <dbReference type="ChEBI" id="CHEBI:61930"/>
        <dbReference type="EC" id="2.3.1.48"/>
    </reaction>
</comment>
<feature type="region of interest" description="Disordered" evidence="17">
    <location>
        <begin position="246"/>
        <end position="286"/>
    </location>
</feature>
<comment type="similarity">
    <text evidence="2 16">Belongs to the MYST (SAS/MOZ) family.</text>
</comment>
<evidence type="ECO:0000256" key="9">
    <source>
        <dbReference type="ARBA" id="ARBA00022853"/>
    </source>
</evidence>
<keyword evidence="21" id="KW-1185">Reference proteome</keyword>
<evidence type="ECO:0000256" key="2">
    <source>
        <dbReference type="ARBA" id="ARBA00010107"/>
    </source>
</evidence>
<feature type="compositionally biased region" description="Polar residues" evidence="17">
    <location>
        <begin position="445"/>
        <end position="464"/>
    </location>
</feature>
<feature type="compositionally biased region" description="Acidic residues" evidence="17">
    <location>
        <begin position="1179"/>
        <end position="1217"/>
    </location>
</feature>
<evidence type="ECO:0000313" key="20">
    <source>
        <dbReference type="EMBL" id="OCF35842.1"/>
    </source>
</evidence>
<dbReference type="OrthoDB" id="787137at2759"/>
<dbReference type="FunFam" id="3.30.60.60:FF:000001">
    <property type="entry name" value="Histone acetyltransferase"/>
    <property type="match status" value="1"/>
</dbReference>
<comment type="subcellular location">
    <subcellularLocation>
        <location evidence="1 16">Nucleus</location>
    </subcellularLocation>
</comment>
<dbReference type="InterPro" id="IPR040706">
    <property type="entry name" value="Zf-MYST"/>
</dbReference>
<evidence type="ECO:0000256" key="15">
    <source>
        <dbReference type="PROSITE-ProRule" id="PRU00146"/>
    </source>
</evidence>
<feature type="region of interest" description="Disordered" evidence="17">
    <location>
        <begin position="1"/>
        <end position="102"/>
    </location>
</feature>